<keyword evidence="2" id="KW-1185">Reference proteome</keyword>
<proteinExistence type="predicted"/>
<dbReference type="Proteomes" id="UP000076167">
    <property type="component" value="Unassembled WGS sequence"/>
</dbReference>
<gene>
    <name evidence="1" type="ORF">AUP40_04565</name>
</gene>
<evidence type="ECO:0000313" key="2">
    <source>
        <dbReference type="Proteomes" id="UP000076167"/>
    </source>
</evidence>
<dbReference type="EMBL" id="LPXL01000056">
    <property type="protein sequence ID" value="KZC97216.1"/>
    <property type="molecule type" value="Genomic_DNA"/>
</dbReference>
<dbReference type="RefSeq" id="WP_063092970.1">
    <property type="nucleotide sequence ID" value="NZ_JAINWB010000003.1"/>
</dbReference>
<accession>A0ABR5XWT8</accession>
<evidence type="ECO:0000313" key="1">
    <source>
        <dbReference type="EMBL" id="KZC97216.1"/>
    </source>
</evidence>
<name>A0ABR5XWT8_9PROT</name>
<reference evidence="1 2" key="1">
    <citation type="submission" date="2015-12" db="EMBL/GenBank/DDBJ databases">
        <title>Genome sequence of Thalassospira xiamenensis MCCC 1A03005.</title>
        <authorList>
            <person name="Lu L."/>
            <person name="Lai Q."/>
            <person name="Shao Z."/>
            <person name="Qian P."/>
        </authorList>
    </citation>
    <scope>NUCLEOTIDE SEQUENCE [LARGE SCALE GENOMIC DNA]</scope>
    <source>
        <strain evidence="1 2">MCCC 1A03005</strain>
    </source>
</reference>
<sequence>MSEPTNARTLSASDLNTSIAKDEPRIRDERLGECLGMARPRDIRKLIERNTAELEGFGPLRHRGAMVEIGSRATREVKEYWLNEEQALLICMFARTSRAQAVRREVITVFTAWRQRRMPMILPAASRNWHPTRAEQREINSRASALLQAHFHPVRDMIIAQMKQDRAKGIVKQARDYGIRHLPAANDRKPFDHAIFVIDGQYITADCTATTYWPGDQVIAINTEDGSGPDIFTIAETAIPKSWFDRCHLANPRTARDHVRPVVVVIGIIVKEGCNEKTRMDGDHRSDHRGIDHDGM</sequence>
<comment type="caution">
    <text evidence="1">The sequence shown here is derived from an EMBL/GenBank/DDBJ whole genome shotgun (WGS) entry which is preliminary data.</text>
</comment>
<organism evidence="1 2">
    <name type="scientific">Thalassospira xiamenensis</name>
    <dbReference type="NCBI Taxonomy" id="220697"/>
    <lineage>
        <taxon>Bacteria</taxon>
        <taxon>Pseudomonadati</taxon>
        <taxon>Pseudomonadota</taxon>
        <taxon>Alphaproteobacteria</taxon>
        <taxon>Rhodospirillales</taxon>
        <taxon>Thalassospiraceae</taxon>
        <taxon>Thalassospira</taxon>
    </lineage>
</organism>
<protein>
    <submittedName>
        <fullName evidence="1">Uncharacterized protein</fullName>
    </submittedName>
</protein>